<dbReference type="PANTHER" id="PTHR39087">
    <property type="entry name" value="UPF0104 MEMBRANE PROTEIN MJ1595"/>
    <property type="match status" value="1"/>
</dbReference>
<keyword evidence="8" id="KW-1185">Reference proteome</keyword>
<evidence type="ECO:0000256" key="2">
    <source>
        <dbReference type="ARBA" id="ARBA00022475"/>
    </source>
</evidence>
<evidence type="ECO:0000256" key="1">
    <source>
        <dbReference type="ARBA" id="ARBA00004651"/>
    </source>
</evidence>
<dbReference type="PANTHER" id="PTHR39087:SF2">
    <property type="entry name" value="UPF0104 MEMBRANE PROTEIN MJ1595"/>
    <property type="match status" value="1"/>
</dbReference>
<keyword evidence="3 6" id="KW-0812">Transmembrane</keyword>
<comment type="function">
    <text evidence="6">Catalyzes the transfer of a lysyl group from L-lysyl-tRNA(Lys) to membrane-bound phosphatidylglycerol (PG), which produces lysylphosphatidylglycerol (LPG), a major component of the bacterial membrane with a positive net charge. LPG synthesis contributes to bacterial virulence as it is involved in the resistance mechanism against cationic antimicrobial peptides (CAMP) produces by the host's immune system (defensins, cathelicidins) and by the competing microorganisms.</text>
</comment>
<keyword evidence="6" id="KW-0443">Lipid metabolism</keyword>
<feature type="transmembrane region" description="Helical" evidence="6">
    <location>
        <begin position="12"/>
        <end position="33"/>
    </location>
</feature>
<evidence type="ECO:0000313" key="7">
    <source>
        <dbReference type="EMBL" id="RBW71536.1"/>
    </source>
</evidence>
<dbReference type="RefSeq" id="WP_113804238.1">
    <property type="nucleotide sequence ID" value="NZ_QOCW01000001.1"/>
</dbReference>
<comment type="similarity">
    <text evidence="6">Belongs to the LPG synthase family.</text>
</comment>
<name>A0A366Y116_9BACI</name>
<protein>
    <recommendedName>
        <fullName evidence="6">Phosphatidylglycerol lysyltransferase</fullName>
        <ecNumber evidence="6">2.3.2.3</ecNumber>
    </recommendedName>
    <alternativeName>
        <fullName evidence="6">Lysylphosphatidylglycerol synthase</fullName>
    </alternativeName>
</protein>
<dbReference type="EC" id="2.3.2.3" evidence="6"/>
<sequence length="313" mass="35564">MGKTIFQKLIRIGSLLLFAVFLLLSWNFFDLALLSNQLYQLFIHYNWLLLMTICYLLAFICRAIAWRMYGKEKAAFNVYLLALFYSLFFNHLFPVKVGEVVRIGVLAKEKNESWDTAMHSAAAMRVLDLLCLGLFAFTGAFFSGVSLSITYFLNVMLVLGLLGIAFILFVKKKWLQFYKKHAAILKEAFFHKKSIAMIGLVAFSWVLEAAVLYGVIQAIQLDLSFLKTIWVNSLTVASQVFQFAPGGLATYESVMSFSLVQVKVEWQNAYHLAILTHGYKFLFSFIAGGAAFLFHPISLSSVSLWRKKKGEKL</sequence>
<feature type="transmembrane region" description="Helical" evidence="6">
    <location>
        <begin position="195"/>
        <end position="216"/>
    </location>
</feature>
<evidence type="ECO:0000256" key="4">
    <source>
        <dbReference type="ARBA" id="ARBA00022989"/>
    </source>
</evidence>
<keyword evidence="2" id="KW-1003">Cell membrane</keyword>
<evidence type="ECO:0000256" key="5">
    <source>
        <dbReference type="ARBA" id="ARBA00023136"/>
    </source>
</evidence>
<keyword evidence="4 6" id="KW-1133">Transmembrane helix</keyword>
<feature type="transmembrane region" description="Helical" evidence="6">
    <location>
        <begin position="45"/>
        <end position="68"/>
    </location>
</feature>
<evidence type="ECO:0000256" key="6">
    <source>
        <dbReference type="RuleBase" id="RU363042"/>
    </source>
</evidence>
<keyword evidence="6" id="KW-0808">Transferase</keyword>
<comment type="catalytic activity">
    <reaction evidence="6">
        <text>L-lysyl-tRNA(Lys) + a 1,2-diacyl-sn-glycero-3-phospho-(1'-sn-glycerol) = a 1,2-diacyl-sn-glycero-3-phospho-1'-(3'-O-L-lysyl)-sn-glycerol + tRNA(Lys)</text>
        <dbReference type="Rhea" id="RHEA:10668"/>
        <dbReference type="Rhea" id="RHEA-COMP:9696"/>
        <dbReference type="Rhea" id="RHEA-COMP:9697"/>
        <dbReference type="ChEBI" id="CHEBI:64716"/>
        <dbReference type="ChEBI" id="CHEBI:75792"/>
        <dbReference type="ChEBI" id="CHEBI:78442"/>
        <dbReference type="ChEBI" id="CHEBI:78529"/>
        <dbReference type="EC" id="2.3.2.3"/>
    </reaction>
</comment>
<feature type="transmembrane region" description="Helical" evidence="6">
    <location>
        <begin position="151"/>
        <end position="170"/>
    </location>
</feature>
<comment type="subcellular location">
    <subcellularLocation>
        <location evidence="1 6">Cell membrane</location>
        <topology evidence="1 6">Multi-pass membrane protein</topology>
    </subcellularLocation>
</comment>
<feature type="transmembrane region" description="Helical" evidence="6">
    <location>
        <begin position="74"/>
        <end position="93"/>
    </location>
</feature>
<dbReference type="EMBL" id="QOCW01000001">
    <property type="protein sequence ID" value="RBW71536.1"/>
    <property type="molecule type" value="Genomic_DNA"/>
</dbReference>
<comment type="caution">
    <text evidence="7">The sequence shown here is derived from an EMBL/GenBank/DDBJ whole genome shotgun (WGS) entry which is preliminary data.</text>
</comment>
<feature type="transmembrane region" description="Helical" evidence="6">
    <location>
        <begin position="281"/>
        <end position="305"/>
    </location>
</feature>
<dbReference type="InterPro" id="IPR022791">
    <property type="entry name" value="L-PG_synthase/AglD"/>
</dbReference>
<keyword evidence="6" id="KW-0046">Antibiotic resistance</keyword>
<proteinExistence type="inferred from homology"/>
<evidence type="ECO:0000313" key="8">
    <source>
        <dbReference type="Proteomes" id="UP000253314"/>
    </source>
</evidence>
<dbReference type="GO" id="GO:0005886">
    <property type="term" value="C:plasma membrane"/>
    <property type="evidence" value="ECO:0007669"/>
    <property type="project" value="UniProtKB-SubCell"/>
</dbReference>
<feature type="transmembrane region" description="Helical" evidence="6">
    <location>
        <begin position="126"/>
        <end position="145"/>
    </location>
</feature>
<dbReference type="Pfam" id="PF03706">
    <property type="entry name" value="LPG_synthase_TM"/>
    <property type="match status" value="1"/>
</dbReference>
<keyword evidence="5 6" id="KW-0472">Membrane</keyword>
<gene>
    <name evidence="6" type="primary">mprF</name>
    <name evidence="7" type="ORF">DS031_01950</name>
</gene>
<dbReference type="GO" id="GO:0006629">
    <property type="term" value="P:lipid metabolic process"/>
    <property type="evidence" value="ECO:0007669"/>
    <property type="project" value="UniProtKB-KW"/>
</dbReference>
<organism evidence="7 8">
    <name type="scientific">Bacillus taeanensis</name>
    <dbReference type="NCBI Taxonomy" id="273032"/>
    <lineage>
        <taxon>Bacteria</taxon>
        <taxon>Bacillati</taxon>
        <taxon>Bacillota</taxon>
        <taxon>Bacilli</taxon>
        <taxon>Bacillales</taxon>
        <taxon>Bacillaceae</taxon>
        <taxon>Bacillus</taxon>
    </lineage>
</organism>
<dbReference type="OrthoDB" id="2111097at2"/>
<dbReference type="AlphaFoldDB" id="A0A366Y116"/>
<dbReference type="GO" id="GO:0046677">
    <property type="term" value="P:response to antibiotic"/>
    <property type="evidence" value="ECO:0007669"/>
    <property type="project" value="UniProtKB-KW"/>
</dbReference>
<accession>A0A366Y116</accession>
<evidence type="ECO:0000256" key="3">
    <source>
        <dbReference type="ARBA" id="ARBA00022692"/>
    </source>
</evidence>
<reference evidence="7 8" key="1">
    <citation type="submission" date="2018-07" db="EMBL/GenBank/DDBJ databases">
        <title>Lottiidibacillus patelloidae gen. nov., sp. nov., isolated from the intestinal tract of a marine limpet and the reclassification of B. taeanensis BH030017T, B. algicola KMM 3737T and B. hwajinpoensis SW-72T as genus Lottiidibacillus.</title>
        <authorList>
            <person name="Liu R."/>
            <person name="Huang Z."/>
        </authorList>
    </citation>
    <scope>NUCLEOTIDE SEQUENCE [LARGE SCALE GENOMIC DNA]</scope>
    <source>
        <strain evidence="7 8">BH030017</strain>
    </source>
</reference>
<dbReference type="Proteomes" id="UP000253314">
    <property type="component" value="Unassembled WGS sequence"/>
</dbReference>
<dbReference type="GO" id="GO:0050071">
    <property type="term" value="F:phosphatidylglycerol lysyltransferase activity"/>
    <property type="evidence" value="ECO:0007669"/>
    <property type="project" value="UniProtKB-EC"/>
</dbReference>